<keyword evidence="3" id="KW-0804">Transcription</keyword>
<comment type="caution">
    <text evidence="5">The sequence shown here is derived from an EMBL/GenBank/DDBJ whole genome shotgun (WGS) entry which is preliminary data.</text>
</comment>
<evidence type="ECO:0000256" key="1">
    <source>
        <dbReference type="ARBA" id="ARBA00023015"/>
    </source>
</evidence>
<evidence type="ECO:0000313" key="5">
    <source>
        <dbReference type="EMBL" id="MFC5496565.1"/>
    </source>
</evidence>
<gene>
    <name evidence="5" type="ORF">ACFPOE_03385</name>
</gene>
<evidence type="ECO:0000256" key="3">
    <source>
        <dbReference type="ARBA" id="ARBA00023163"/>
    </source>
</evidence>
<dbReference type="Pfam" id="PF12833">
    <property type="entry name" value="HTH_18"/>
    <property type="match status" value="1"/>
</dbReference>
<dbReference type="InterPro" id="IPR035418">
    <property type="entry name" value="AraC-bd_2"/>
</dbReference>
<dbReference type="InterPro" id="IPR009057">
    <property type="entry name" value="Homeodomain-like_sf"/>
</dbReference>
<evidence type="ECO:0000259" key="4">
    <source>
        <dbReference type="PROSITE" id="PS01124"/>
    </source>
</evidence>
<dbReference type="RefSeq" id="WP_376848581.1">
    <property type="nucleotide sequence ID" value="NZ_JBHSMF010000002.1"/>
</dbReference>
<proteinExistence type="predicted"/>
<dbReference type="InterPro" id="IPR020449">
    <property type="entry name" value="Tscrpt_reg_AraC-type_HTH"/>
</dbReference>
<keyword evidence="6" id="KW-1185">Reference proteome</keyword>
<dbReference type="PANTHER" id="PTHR46796">
    <property type="entry name" value="HTH-TYPE TRANSCRIPTIONAL ACTIVATOR RHAS-RELATED"/>
    <property type="match status" value="1"/>
</dbReference>
<dbReference type="EMBL" id="JBHSMF010000002">
    <property type="protein sequence ID" value="MFC5496565.1"/>
    <property type="molecule type" value="Genomic_DNA"/>
</dbReference>
<organism evidence="5 6">
    <name type="scientific">Caenimonas terrae</name>
    <dbReference type="NCBI Taxonomy" id="696074"/>
    <lineage>
        <taxon>Bacteria</taxon>
        <taxon>Pseudomonadati</taxon>
        <taxon>Pseudomonadota</taxon>
        <taxon>Betaproteobacteria</taxon>
        <taxon>Burkholderiales</taxon>
        <taxon>Comamonadaceae</taxon>
        <taxon>Caenimonas</taxon>
    </lineage>
</organism>
<accession>A0ABW0N7A9</accession>
<reference evidence="6" key="1">
    <citation type="journal article" date="2019" name="Int. J. Syst. Evol. Microbiol.">
        <title>The Global Catalogue of Microorganisms (GCM) 10K type strain sequencing project: providing services to taxonomists for standard genome sequencing and annotation.</title>
        <authorList>
            <consortium name="The Broad Institute Genomics Platform"/>
            <consortium name="The Broad Institute Genome Sequencing Center for Infectious Disease"/>
            <person name="Wu L."/>
            <person name="Ma J."/>
        </authorList>
    </citation>
    <scope>NUCLEOTIDE SEQUENCE [LARGE SCALE GENOMIC DNA]</scope>
    <source>
        <strain evidence="6">CCUG 57401</strain>
    </source>
</reference>
<sequence>MTATTVMSTDDVAPAERAGLWREWIYRHFGGLDSDLYGDTEFDGRMAASHAGDVILTRLDANRHRVVRTPQMARGSSAGYLKIVAPWRGSAQVEQQGRTATARYGGWVIYDTTGSYSIANPERAEHLIVMLPKDQMAERGVRLGDLMARHVGGANGISRIALDTMRSTYQELPNMSEAAARGAGELIMQLVRLSLLELSGQETAVTQREALKDRIRDHVASHLRDPQLSIDSIARALNCSKRHLFNAFAGDDVTLAGYIQRQRLEACVRDLREHAPGGRPITEIALSWGFSNLSHFSRVFRDHIGMSPSEFRLRPQASR</sequence>
<keyword evidence="1" id="KW-0805">Transcription regulation</keyword>
<dbReference type="Pfam" id="PF14525">
    <property type="entry name" value="AraC_binding_2"/>
    <property type="match status" value="1"/>
</dbReference>
<name>A0ABW0N7A9_9BURK</name>
<dbReference type="SUPFAM" id="SSF46689">
    <property type="entry name" value="Homeodomain-like"/>
    <property type="match status" value="1"/>
</dbReference>
<feature type="domain" description="HTH araC/xylS-type" evidence="4">
    <location>
        <begin position="213"/>
        <end position="314"/>
    </location>
</feature>
<dbReference type="PRINTS" id="PR00032">
    <property type="entry name" value="HTHARAC"/>
</dbReference>
<dbReference type="SMART" id="SM00342">
    <property type="entry name" value="HTH_ARAC"/>
    <property type="match status" value="1"/>
</dbReference>
<dbReference type="PROSITE" id="PS01124">
    <property type="entry name" value="HTH_ARAC_FAMILY_2"/>
    <property type="match status" value="1"/>
</dbReference>
<evidence type="ECO:0000313" key="6">
    <source>
        <dbReference type="Proteomes" id="UP001596037"/>
    </source>
</evidence>
<dbReference type="Proteomes" id="UP001596037">
    <property type="component" value="Unassembled WGS sequence"/>
</dbReference>
<evidence type="ECO:0000256" key="2">
    <source>
        <dbReference type="ARBA" id="ARBA00023125"/>
    </source>
</evidence>
<keyword evidence="2" id="KW-0238">DNA-binding</keyword>
<protein>
    <submittedName>
        <fullName evidence="5">Helix-turn-helix domain-containing protein</fullName>
    </submittedName>
</protein>
<dbReference type="InterPro" id="IPR050204">
    <property type="entry name" value="AraC_XylS_family_regulators"/>
</dbReference>
<dbReference type="InterPro" id="IPR018060">
    <property type="entry name" value="HTH_AraC"/>
</dbReference>
<dbReference type="Gene3D" id="1.10.10.60">
    <property type="entry name" value="Homeodomain-like"/>
    <property type="match status" value="1"/>
</dbReference>
<dbReference type="PANTHER" id="PTHR46796:SF6">
    <property type="entry name" value="ARAC SUBFAMILY"/>
    <property type="match status" value="1"/>
</dbReference>